<organism evidence="1 2">
    <name type="scientific">Trifolium medium</name>
    <dbReference type="NCBI Taxonomy" id="97028"/>
    <lineage>
        <taxon>Eukaryota</taxon>
        <taxon>Viridiplantae</taxon>
        <taxon>Streptophyta</taxon>
        <taxon>Embryophyta</taxon>
        <taxon>Tracheophyta</taxon>
        <taxon>Spermatophyta</taxon>
        <taxon>Magnoliopsida</taxon>
        <taxon>eudicotyledons</taxon>
        <taxon>Gunneridae</taxon>
        <taxon>Pentapetalae</taxon>
        <taxon>rosids</taxon>
        <taxon>fabids</taxon>
        <taxon>Fabales</taxon>
        <taxon>Fabaceae</taxon>
        <taxon>Papilionoideae</taxon>
        <taxon>50 kb inversion clade</taxon>
        <taxon>NPAAA clade</taxon>
        <taxon>Hologalegina</taxon>
        <taxon>IRL clade</taxon>
        <taxon>Trifolieae</taxon>
        <taxon>Trifolium</taxon>
    </lineage>
</organism>
<feature type="non-terminal residue" evidence="1">
    <location>
        <position position="57"/>
    </location>
</feature>
<protein>
    <submittedName>
        <fullName evidence="1">Uncharacterized protein</fullName>
    </submittedName>
</protein>
<proteinExistence type="predicted"/>
<keyword evidence="2" id="KW-1185">Reference proteome</keyword>
<reference evidence="1 2" key="1">
    <citation type="journal article" date="2018" name="Front. Plant Sci.">
        <title>Red Clover (Trifolium pratense) and Zigzag Clover (T. medium) - A Picture of Genomic Similarities and Differences.</title>
        <authorList>
            <person name="Dluhosova J."/>
            <person name="Istvanek J."/>
            <person name="Nedelnik J."/>
            <person name="Repkova J."/>
        </authorList>
    </citation>
    <scope>NUCLEOTIDE SEQUENCE [LARGE SCALE GENOMIC DNA]</scope>
    <source>
        <strain evidence="2">cv. 10/8</strain>
        <tissue evidence="1">Leaf</tissue>
    </source>
</reference>
<accession>A0A392V5H7</accession>
<dbReference type="Proteomes" id="UP000265520">
    <property type="component" value="Unassembled WGS sequence"/>
</dbReference>
<dbReference type="EMBL" id="LXQA011068934">
    <property type="protein sequence ID" value="MCI83514.1"/>
    <property type="molecule type" value="Genomic_DNA"/>
</dbReference>
<evidence type="ECO:0000313" key="2">
    <source>
        <dbReference type="Proteomes" id="UP000265520"/>
    </source>
</evidence>
<sequence>MKKLVEKGALLTEKDSEGYTPFTLAVELDYGREVVEWMLIEGGNGLLTMKINSDDDK</sequence>
<dbReference type="AlphaFoldDB" id="A0A392V5H7"/>
<name>A0A392V5H7_9FABA</name>
<evidence type="ECO:0000313" key="1">
    <source>
        <dbReference type="EMBL" id="MCI83514.1"/>
    </source>
</evidence>
<comment type="caution">
    <text evidence="1">The sequence shown here is derived from an EMBL/GenBank/DDBJ whole genome shotgun (WGS) entry which is preliminary data.</text>
</comment>